<organism evidence="3 4">
    <name type="scientific">Puccinia graminis f. sp. tritici (strain CRL 75-36-700-3 / race SCCL)</name>
    <name type="common">Black stem rust fungus</name>
    <dbReference type="NCBI Taxonomy" id="418459"/>
    <lineage>
        <taxon>Eukaryota</taxon>
        <taxon>Fungi</taxon>
        <taxon>Dikarya</taxon>
        <taxon>Basidiomycota</taxon>
        <taxon>Pucciniomycotina</taxon>
        <taxon>Pucciniomycetes</taxon>
        <taxon>Pucciniales</taxon>
        <taxon>Pucciniaceae</taxon>
        <taxon>Puccinia</taxon>
    </lineage>
</organism>
<dbReference type="STRING" id="418459.E3JU47"/>
<evidence type="ECO:0000259" key="2">
    <source>
        <dbReference type="Pfam" id="PF18802"/>
    </source>
</evidence>
<feature type="domain" description="CxC1-like cysteine cluster associated with KDZ transposases" evidence="2">
    <location>
        <begin position="2"/>
        <end position="51"/>
    </location>
</feature>
<proteinExistence type="predicted"/>
<dbReference type="OrthoDB" id="2502635at2759"/>
<keyword evidence="4" id="KW-1185">Reference proteome</keyword>
<dbReference type="PANTHER" id="PTHR33096:SF1">
    <property type="entry name" value="CXC1-LIKE CYSTEINE CLUSTER ASSOCIATED WITH KDZ TRANSPOSASES DOMAIN-CONTAINING PROTEIN"/>
    <property type="match status" value="1"/>
</dbReference>
<reference key="1">
    <citation type="submission" date="2007-01" db="EMBL/GenBank/DDBJ databases">
        <title>The Genome Sequence of Puccinia graminis f. sp. tritici Strain CRL 75-36-700-3.</title>
        <authorList>
            <consortium name="The Broad Institute Genome Sequencing Platform"/>
            <person name="Birren B."/>
            <person name="Lander E."/>
            <person name="Galagan J."/>
            <person name="Nusbaum C."/>
            <person name="Devon K."/>
            <person name="Cuomo C."/>
            <person name="Jaffe D."/>
            <person name="Butler J."/>
            <person name="Alvarez P."/>
            <person name="Gnerre S."/>
            <person name="Grabherr M."/>
            <person name="Mauceli E."/>
            <person name="Brockman W."/>
            <person name="Young S."/>
            <person name="LaButti K."/>
            <person name="Sykes S."/>
            <person name="DeCaprio D."/>
            <person name="Crawford M."/>
            <person name="Koehrsen M."/>
            <person name="Engels R."/>
            <person name="Montgomery P."/>
            <person name="Pearson M."/>
            <person name="Howarth C."/>
            <person name="Larson L."/>
            <person name="White J."/>
            <person name="Zeng Q."/>
            <person name="Kodira C."/>
            <person name="Yandava C."/>
            <person name="Alvarado L."/>
            <person name="O'Leary S."/>
            <person name="Szabo L."/>
            <person name="Dean R."/>
            <person name="Schein J."/>
        </authorList>
    </citation>
    <scope>NUCLEOTIDE SEQUENCE</scope>
    <source>
        <strain>CRL 75-36-700-3</strain>
    </source>
</reference>
<gene>
    <name evidence="3" type="ORF">PGTG_00903</name>
</gene>
<dbReference type="HOGENOM" id="CLU_011407_2_0_1"/>
<dbReference type="InterPro" id="IPR040521">
    <property type="entry name" value="KDZ"/>
</dbReference>
<dbReference type="Pfam" id="PF18802">
    <property type="entry name" value="CxC1"/>
    <property type="match status" value="1"/>
</dbReference>
<dbReference type="VEuPathDB" id="FungiDB:PGTG_00903"/>
<protein>
    <recommendedName>
        <fullName evidence="2">CxC1-like cysteine cluster associated with KDZ transposases domain-containing protein</fullName>
    </recommendedName>
</protein>
<dbReference type="InterPro" id="IPR041320">
    <property type="entry name" value="CxC1"/>
</dbReference>
<evidence type="ECO:0000313" key="3">
    <source>
        <dbReference type="EMBL" id="EFP75572.2"/>
    </source>
</evidence>
<dbReference type="Pfam" id="PF18758">
    <property type="entry name" value="KDZ"/>
    <property type="match status" value="1"/>
</dbReference>
<evidence type="ECO:0000313" key="4">
    <source>
        <dbReference type="Proteomes" id="UP000008783"/>
    </source>
</evidence>
<evidence type="ECO:0000256" key="1">
    <source>
        <dbReference type="SAM" id="MobiDB-lite"/>
    </source>
</evidence>
<reference evidence="4" key="2">
    <citation type="journal article" date="2011" name="Proc. Natl. Acad. Sci. U.S.A.">
        <title>Obligate biotrophy features unraveled by the genomic analysis of rust fungi.</title>
        <authorList>
            <person name="Duplessis S."/>
            <person name="Cuomo C.A."/>
            <person name="Lin Y.-C."/>
            <person name="Aerts A."/>
            <person name="Tisserant E."/>
            <person name="Veneault-Fourrey C."/>
            <person name="Joly D.L."/>
            <person name="Hacquard S."/>
            <person name="Amselem J."/>
            <person name="Cantarel B.L."/>
            <person name="Chiu R."/>
            <person name="Coutinho P.M."/>
            <person name="Feau N."/>
            <person name="Field M."/>
            <person name="Frey P."/>
            <person name="Gelhaye E."/>
            <person name="Goldberg J."/>
            <person name="Grabherr M.G."/>
            <person name="Kodira C.D."/>
            <person name="Kohler A."/>
            <person name="Kuees U."/>
            <person name="Lindquist E.A."/>
            <person name="Lucas S.M."/>
            <person name="Mago R."/>
            <person name="Mauceli E."/>
            <person name="Morin E."/>
            <person name="Murat C."/>
            <person name="Pangilinan J.L."/>
            <person name="Park R."/>
            <person name="Pearson M."/>
            <person name="Quesneville H."/>
            <person name="Rouhier N."/>
            <person name="Sakthikumar S."/>
            <person name="Salamov A.A."/>
            <person name="Schmutz J."/>
            <person name="Selles B."/>
            <person name="Shapiro H."/>
            <person name="Tanguay P."/>
            <person name="Tuskan G.A."/>
            <person name="Henrissat B."/>
            <person name="Van de Peer Y."/>
            <person name="Rouze P."/>
            <person name="Ellis J.G."/>
            <person name="Dodds P.N."/>
            <person name="Schein J.E."/>
            <person name="Zhong S."/>
            <person name="Hamelin R.C."/>
            <person name="Grigoriev I.V."/>
            <person name="Szabo L.J."/>
            <person name="Martin F."/>
        </authorList>
    </citation>
    <scope>NUCLEOTIDE SEQUENCE [LARGE SCALE GENOMIC DNA]</scope>
    <source>
        <strain evidence="4">CRL 75-36-700-3 / race SCCL</strain>
    </source>
</reference>
<dbReference type="Proteomes" id="UP000008783">
    <property type="component" value="Unassembled WGS sequence"/>
</dbReference>
<sequence length="841" mass="96428">MYHGYIAASPTNPRTAFAIPLVQLYQSLWHESAVPYTSFIKGLICHQDTRSSDPLLARSRFNNPRELRIPFSQAMDIYGRIQILHKELLNTALGLKQQDLWASQCPSCFGPEEPDEVSATDEAYAIIAMDGNFQHRHHHFASTDVPTESDYPPIFIPPSQINTHVIQLQSTDEEAAGIRSSCSDSHKAANDVRNSASWDKFDDTGLFGCCCRHDIPLKLNNIEGTGEKLYYPVSILEDILKTFPDKKFGLLYDIGCHLDAHVKKRNLLGSRINRVAFGTSVFHAYVHNWACQIKYNPCYNTNWGLADGEGMERLWSQLSDLVGPLRSATRIHRLQAIARQCVYYTQSLKRGAVDWMHRHLQQAQKSIEDCHVKLREIYSRFNHYSDECYTAQFFEAQWIAERSYYENRNHVKEEQKLELGRLLTLEQDMIEAWEEIRAPEEILAQVRTMRDIQLQIEQQRERVGANELLAGVTPESESLFLKVWWAKTELRQKFLALLEEKRPLDAVRMGVASKLGTDGKERLIISLRKRTAALQAVLNTYNRHLKAFHLAFPLLRTIRQIEYDELMSLDPDSPFWNDGVFTNHEEPWAVDSDTQDGMRLLARLTRGQEEVRRISQEIRRATRWAVTEHKRILPLMFGLTSNIDWTNSGLQSVLNHPILQTISNDDDQMDSIKSILHNHFIELSFLQLHWNKKVVSLISESGPYENNNKIVNDWNEQIMRLTLLRASGNLSMIAGDFDNAIGNALDNVDESVLQKFLAQDDDGTTAPTNTQDGRPDEQDNNNDDDNLLAPSAVRDADQFELALERESLNNALENAFNLPDIKTCLVIYLMCTGFDFDEFTN</sequence>
<dbReference type="eggNOG" id="ENOG502S2AH">
    <property type="taxonomic scope" value="Eukaryota"/>
</dbReference>
<dbReference type="EMBL" id="DS178264">
    <property type="protein sequence ID" value="EFP75572.2"/>
    <property type="molecule type" value="Genomic_DNA"/>
</dbReference>
<dbReference type="KEGG" id="pgr:PGTG_00903"/>
<dbReference type="RefSeq" id="XP_003319991.2">
    <property type="nucleotide sequence ID" value="XM_003319943.2"/>
</dbReference>
<dbReference type="PANTHER" id="PTHR33096">
    <property type="entry name" value="CXC2 DOMAIN-CONTAINING PROTEIN"/>
    <property type="match status" value="1"/>
</dbReference>
<accession>E3JU47</accession>
<feature type="region of interest" description="Disordered" evidence="1">
    <location>
        <begin position="759"/>
        <end position="785"/>
    </location>
</feature>
<name>E3JU47_PUCGT</name>
<dbReference type="AlphaFoldDB" id="E3JU47"/>
<dbReference type="GeneID" id="10543288"/>
<dbReference type="InParanoid" id="E3JU47"/>